<dbReference type="EMBL" id="CP101914">
    <property type="protein sequence ID" value="UUI03123.1"/>
    <property type="molecule type" value="Genomic_DNA"/>
</dbReference>
<evidence type="ECO:0000256" key="1">
    <source>
        <dbReference type="SAM" id="Phobius"/>
    </source>
</evidence>
<accession>A0ABY5JS50</accession>
<keyword evidence="1" id="KW-0812">Transmembrane</keyword>
<evidence type="ECO:0000313" key="2">
    <source>
        <dbReference type="EMBL" id="UUI03123.1"/>
    </source>
</evidence>
<proteinExistence type="predicted"/>
<feature type="transmembrane region" description="Helical" evidence="1">
    <location>
        <begin position="7"/>
        <end position="28"/>
    </location>
</feature>
<reference evidence="2" key="1">
    <citation type="submission" date="2022-07" db="EMBL/GenBank/DDBJ databases">
        <title>FELIX.</title>
        <authorList>
            <person name="Wan K.H."/>
            <person name="Park S."/>
            <person name="Lawrence Q."/>
            <person name="Eichenberger J.P."/>
            <person name="Booth B.W."/>
            <person name="Piaggio A.J."/>
            <person name="Chandler J.C."/>
            <person name="Franklin A.B."/>
            <person name="Celniker S.E."/>
        </authorList>
    </citation>
    <scope>NUCLEOTIDE SEQUENCE</scope>
    <source>
        <strain evidence="2">QA-1986 374</strain>
    </source>
</reference>
<organism evidence="2 3">
    <name type="scientific">Oceanobacillus jeddahense</name>
    <dbReference type="NCBI Taxonomy" id="1462527"/>
    <lineage>
        <taxon>Bacteria</taxon>
        <taxon>Bacillati</taxon>
        <taxon>Bacillota</taxon>
        <taxon>Bacilli</taxon>
        <taxon>Bacillales</taxon>
        <taxon>Bacillaceae</taxon>
        <taxon>Oceanobacillus</taxon>
    </lineage>
</organism>
<keyword evidence="1" id="KW-0472">Membrane</keyword>
<evidence type="ECO:0000313" key="3">
    <source>
        <dbReference type="Proteomes" id="UP001059773"/>
    </source>
</evidence>
<protein>
    <submittedName>
        <fullName evidence="2">Uncharacterized protein</fullName>
    </submittedName>
</protein>
<keyword evidence="1" id="KW-1133">Transmembrane helix</keyword>
<dbReference type="RefSeq" id="WP_256708301.1">
    <property type="nucleotide sequence ID" value="NZ_CP101914.1"/>
</dbReference>
<keyword evidence="3" id="KW-1185">Reference proteome</keyword>
<name>A0ABY5JS50_9BACI</name>
<gene>
    <name evidence="2" type="ORF">NP439_24355</name>
</gene>
<feature type="transmembrane region" description="Helical" evidence="1">
    <location>
        <begin position="40"/>
        <end position="59"/>
    </location>
</feature>
<sequence length="67" mass="6992">MSKGLQIPLFIIIPGIVAAAIMSILRLINNESVSMQSAGTSFLIGASIGVILIILRLLVKGNLWGSG</sequence>
<dbReference type="Proteomes" id="UP001059773">
    <property type="component" value="Chromosome"/>
</dbReference>